<dbReference type="InterPro" id="IPR000182">
    <property type="entry name" value="GNAT_dom"/>
</dbReference>
<gene>
    <name evidence="4" type="ORF">GTC17253_17070</name>
</gene>
<name>A0AB33IVW2_9BACT</name>
<dbReference type="InterPro" id="IPR016181">
    <property type="entry name" value="Acyl_CoA_acyltransferase"/>
</dbReference>
<dbReference type="PANTHER" id="PTHR43877:SF2">
    <property type="entry name" value="AMINOALKYLPHOSPHONATE N-ACETYLTRANSFERASE-RELATED"/>
    <property type="match status" value="1"/>
</dbReference>
<reference evidence="4" key="1">
    <citation type="submission" date="2024-07" db="EMBL/GenBank/DDBJ databases">
        <title>Complete genome sequence of Prevotella sp. YM-2024 GTC17253.</title>
        <authorList>
            <person name="Hayashi M."/>
            <person name="Muto Y."/>
            <person name="Tanaka K."/>
            <person name="Niwa H."/>
        </authorList>
    </citation>
    <scope>NUCLEOTIDE SEQUENCE</scope>
    <source>
        <strain evidence="4">GTC17253</strain>
    </source>
</reference>
<feature type="domain" description="N-acetyltransferase" evidence="3">
    <location>
        <begin position="1"/>
        <end position="149"/>
    </location>
</feature>
<dbReference type="PROSITE" id="PS51186">
    <property type="entry name" value="GNAT"/>
    <property type="match status" value="1"/>
</dbReference>
<dbReference type="Pfam" id="PF00583">
    <property type="entry name" value="Acetyltransf_1"/>
    <property type="match status" value="1"/>
</dbReference>
<dbReference type="InterPro" id="IPR050832">
    <property type="entry name" value="Bact_Acetyltransf"/>
</dbReference>
<keyword evidence="2" id="KW-0012">Acyltransferase</keyword>
<dbReference type="Gene3D" id="3.40.630.30">
    <property type="match status" value="1"/>
</dbReference>
<keyword evidence="1" id="KW-0808">Transferase</keyword>
<sequence length="149" mass="17178">MKYQIETACLEDTETIVQFQLDMARESEDSELDYTTVREGVKAAIEDDSKATYLLAKDGQTGEVLGSMMLTTEWSDWCNAPYYWIQSVYVRPTARQKGVFKELFEFAKIIAQSENAAALRLYVDKNNTIAQRVYQSLGMHDSHYLMYEL</sequence>
<dbReference type="SUPFAM" id="SSF55729">
    <property type="entry name" value="Acyl-CoA N-acyltransferases (Nat)"/>
    <property type="match status" value="1"/>
</dbReference>
<proteinExistence type="predicted"/>
<evidence type="ECO:0000259" key="3">
    <source>
        <dbReference type="PROSITE" id="PS51186"/>
    </source>
</evidence>
<accession>A0AB33IVW2</accession>
<dbReference type="PANTHER" id="PTHR43877">
    <property type="entry name" value="AMINOALKYLPHOSPHONATE N-ACETYLTRANSFERASE-RELATED-RELATED"/>
    <property type="match status" value="1"/>
</dbReference>
<organism evidence="4">
    <name type="scientific">Prevotella sp. GTC17253</name>
    <dbReference type="NCBI Taxonomy" id="3236793"/>
    <lineage>
        <taxon>Bacteria</taxon>
        <taxon>Pseudomonadati</taxon>
        <taxon>Bacteroidota</taxon>
        <taxon>Bacteroidia</taxon>
        <taxon>Bacteroidales</taxon>
        <taxon>Prevotellaceae</taxon>
        <taxon>Prevotella</taxon>
    </lineage>
</organism>
<evidence type="ECO:0000256" key="1">
    <source>
        <dbReference type="ARBA" id="ARBA00022679"/>
    </source>
</evidence>
<evidence type="ECO:0000256" key="2">
    <source>
        <dbReference type="ARBA" id="ARBA00023315"/>
    </source>
</evidence>
<evidence type="ECO:0000313" key="4">
    <source>
        <dbReference type="EMBL" id="BFO71741.1"/>
    </source>
</evidence>
<dbReference type="CDD" id="cd04301">
    <property type="entry name" value="NAT_SF"/>
    <property type="match status" value="1"/>
</dbReference>
<dbReference type="EMBL" id="AP035785">
    <property type="protein sequence ID" value="BFO71741.1"/>
    <property type="molecule type" value="Genomic_DNA"/>
</dbReference>
<dbReference type="AlphaFoldDB" id="A0AB33IVW2"/>
<dbReference type="GO" id="GO:0016747">
    <property type="term" value="F:acyltransferase activity, transferring groups other than amino-acyl groups"/>
    <property type="evidence" value="ECO:0007669"/>
    <property type="project" value="InterPro"/>
</dbReference>
<protein>
    <submittedName>
        <fullName evidence="4">GNAT family N-acetyltransferase</fullName>
    </submittedName>
</protein>